<dbReference type="AlphaFoldDB" id="A0A5J9WLI0"/>
<proteinExistence type="predicted"/>
<dbReference type="Gene3D" id="1.20.120.290">
    <property type="entry name" value="Oxygen-evolving enhancer protein 3 (PsbQ), four-helix up-down bundle"/>
    <property type="match status" value="1"/>
</dbReference>
<keyword evidence="6" id="KW-1185">Reference proteome</keyword>
<evidence type="ECO:0000313" key="5">
    <source>
        <dbReference type="EMBL" id="TVU48210.1"/>
    </source>
</evidence>
<feature type="transmembrane region" description="Helical" evidence="3">
    <location>
        <begin position="87"/>
        <end position="106"/>
    </location>
</feature>
<evidence type="ECO:0000256" key="1">
    <source>
        <dbReference type="ARBA" id="ARBA00023078"/>
    </source>
</evidence>
<feature type="transmembrane region" description="Helical" evidence="3">
    <location>
        <begin position="46"/>
        <end position="66"/>
    </location>
</feature>
<organism evidence="5 6">
    <name type="scientific">Eragrostis curvula</name>
    <name type="common">weeping love grass</name>
    <dbReference type="NCBI Taxonomy" id="38414"/>
    <lineage>
        <taxon>Eukaryota</taxon>
        <taxon>Viridiplantae</taxon>
        <taxon>Streptophyta</taxon>
        <taxon>Embryophyta</taxon>
        <taxon>Tracheophyta</taxon>
        <taxon>Spermatophyta</taxon>
        <taxon>Magnoliopsida</taxon>
        <taxon>Liliopsida</taxon>
        <taxon>Poales</taxon>
        <taxon>Poaceae</taxon>
        <taxon>PACMAD clade</taxon>
        <taxon>Chloridoideae</taxon>
        <taxon>Eragrostideae</taxon>
        <taxon>Eragrostidinae</taxon>
        <taxon>Eragrostis</taxon>
    </lineage>
</organism>
<dbReference type="PANTHER" id="PTHR36014:SF1">
    <property type="entry name" value="OS03G0176700 PROTEIN"/>
    <property type="match status" value="1"/>
</dbReference>
<dbReference type="Pfam" id="PF25306">
    <property type="entry name" value="DUF7880"/>
    <property type="match status" value="1"/>
</dbReference>
<dbReference type="EMBL" id="RWGY01000004">
    <property type="protein sequence ID" value="TVU48210.1"/>
    <property type="molecule type" value="Genomic_DNA"/>
</dbReference>
<evidence type="ECO:0000313" key="6">
    <source>
        <dbReference type="Proteomes" id="UP000324897"/>
    </source>
</evidence>
<feature type="non-terminal residue" evidence="5">
    <location>
        <position position="1"/>
    </location>
</feature>
<dbReference type="PANTHER" id="PTHR36014">
    <property type="entry name" value="OS03G0176600 PROTEIN"/>
    <property type="match status" value="1"/>
</dbReference>
<evidence type="ECO:0000256" key="3">
    <source>
        <dbReference type="SAM" id="Phobius"/>
    </source>
</evidence>
<keyword evidence="3" id="KW-0472">Membrane</keyword>
<keyword evidence="3" id="KW-0812">Transmembrane</keyword>
<protein>
    <recommendedName>
        <fullName evidence="4">DUF7880 domain-containing protein</fullName>
    </recommendedName>
</protein>
<name>A0A5J9WLI0_9POAL</name>
<dbReference type="Gramene" id="TVU48210">
    <property type="protein sequence ID" value="TVU48210"/>
    <property type="gene ID" value="EJB05_07839"/>
</dbReference>
<dbReference type="Proteomes" id="UP000324897">
    <property type="component" value="Chromosome 5"/>
</dbReference>
<accession>A0A5J9WLI0</accession>
<feature type="transmembrane region" description="Helical" evidence="3">
    <location>
        <begin position="7"/>
        <end position="26"/>
    </location>
</feature>
<evidence type="ECO:0000256" key="2">
    <source>
        <dbReference type="SAM" id="MobiDB-lite"/>
    </source>
</evidence>
<keyword evidence="3" id="KW-1133">Transmembrane helix</keyword>
<reference evidence="5 6" key="1">
    <citation type="journal article" date="2019" name="Sci. Rep.">
        <title>A high-quality genome of Eragrostis curvula grass provides insights into Poaceae evolution and supports new strategies to enhance forage quality.</title>
        <authorList>
            <person name="Carballo J."/>
            <person name="Santos B.A.C.M."/>
            <person name="Zappacosta D."/>
            <person name="Garbus I."/>
            <person name="Selva J.P."/>
            <person name="Gallo C.A."/>
            <person name="Diaz A."/>
            <person name="Albertini E."/>
            <person name="Caccamo M."/>
            <person name="Echenique V."/>
        </authorList>
    </citation>
    <scope>NUCLEOTIDE SEQUENCE [LARGE SCALE GENOMIC DNA]</scope>
    <source>
        <strain evidence="6">cv. Victoria</strain>
        <tissue evidence="5">Leaf</tissue>
    </source>
</reference>
<sequence length="364" mass="39467">MGRSTSTEKLVCVVVAVLAVLSPLYIDRRPERERDDDEEDGGGASALWLPGLLAVLILAINVTCFMDRRVVRFDPYWIHRAWGSSGGLMVMLLLLGFVLKSGALLLQQRASLQASLAISRRHPLLPPTMPSSLLPTTSGGAHVCPSPPRPRRHRCRQVIAAASVPPPSEGVGRRAVSLAGAAAWLATTAGRANASPFDKYVKRKKLEPLETYVPAVLLTRDQFVDLDKSLKFEKPKYDESRSLLRSGPASSLRVNIRAVAQYASDNGQGKAASDAVDECLRALEDLDSLLLRASRNDPSTSVETMRSKISVALAALDNLLQTVPSAVMDKGKAIADAYRTPADGYAEQNPAELDPRLKQLEDIL</sequence>
<dbReference type="InterPro" id="IPR023222">
    <property type="entry name" value="PsbQ-like_dom_sf"/>
</dbReference>
<gene>
    <name evidence="5" type="ORF">EJB05_07839</name>
</gene>
<feature type="compositionally biased region" description="Basic and acidic residues" evidence="2">
    <location>
        <begin position="353"/>
        <end position="364"/>
    </location>
</feature>
<keyword evidence="1" id="KW-0793">Thylakoid</keyword>
<dbReference type="InterPro" id="IPR057202">
    <property type="entry name" value="DUF7880"/>
</dbReference>
<evidence type="ECO:0000259" key="4">
    <source>
        <dbReference type="Pfam" id="PF25306"/>
    </source>
</evidence>
<comment type="caution">
    <text evidence="5">The sequence shown here is derived from an EMBL/GenBank/DDBJ whole genome shotgun (WGS) entry which is preliminary data.</text>
</comment>
<feature type="region of interest" description="Disordered" evidence="2">
    <location>
        <begin position="345"/>
        <end position="364"/>
    </location>
</feature>
<dbReference type="OrthoDB" id="512787at2759"/>
<feature type="domain" description="DUF7880" evidence="4">
    <location>
        <begin position="208"/>
        <end position="334"/>
    </location>
</feature>